<evidence type="ECO:0000313" key="2">
    <source>
        <dbReference type="EMBL" id="UXY23401.1"/>
    </source>
</evidence>
<dbReference type="RefSeq" id="WP_263233549.1">
    <property type="nucleotide sequence ID" value="NZ_CP106793.1"/>
</dbReference>
<evidence type="ECO:0000256" key="1">
    <source>
        <dbReference type="SAM" id="MobiDB-lite"/>
    </source>
</evidence>
<proteinExistence type="predicted"/>
<organism evidence="2 3">
    <name type="scientific">Streptomyces cynarae</name>
    <dbReference type="NCBI Taxonomy" id="2981134"/>
    <lineage>
        <taxon>Bacteria</taxon>
        <taxon>Bacillati</taxon>
        <taxon>Actinomycetota</taxon>
        <taxon>Actinomycetes</taxon>
        <taxon>Kitasatosporales</taxon>
        <taxon>Streptomycetaceae</taxon>
        <taxon>Streptomyces</taxon>
    </lineage>
</organism>
<sequence length="191" mass="20372">MPHTFDGADERETSVLPCAGRCPRAVPRRIFSRGHLRLAVSSWFPPGTQDSFLLSRLVRRTAAILSLGMATFDAAARRCGPAAVRRRPSRLTGPRGGGGPSGPTSTVHRLLICCPGSRNRTTYSSPFATTPACSEAAEVGGDWYDSFVLPTGVRGVLHGQRHGGRGSGVAAGVTSGRPRQHLRQQQFARSP</sequence>
<gene>
    <name evidence="2" type="ORF">N8I84_35450</name>
</gene>
<feature type="region of interest" description="Disordered" evidence="1">
    <location>
        <begin position="159"/>
        <end position="191"/>
    </location>
</feature>
<evidence type="ECO:0000313" key="3">
    <source>
        <dbReference type="Proteomes" id="UP001061298"/>
    </source>
</evidence>
<accession>A0ABY6E9N2</accession>
<name>A0ABY6E9N2_9ACTN</name>
<feature type="region of interest" description="Disordered" evidence="1">
    <location>
        <begin position="83"/>
        <end position="104"/>
    </location>
</feature>
<reference evidence="2" key="1">
    <citation type="submission" date="2022-10" db="EMBL/GenBank/DDBJ databases">
        <authorList>
            <person name="Mo P."/>
        </authorList>
    </citation>
    <scope>NUCLEOTIDE SEQUENCE</scope>
    <source>
        <strain evidence="2">HUAS 13-4</strain>
    </source>
</reference>
<keyword evidence="3" id="KW-1185">Reference proteome</keyword>
<protein>
    <submittedName>
        <fullName evidence="2">Uncharacterized protein</fullName>
    </submittedName>
</protein>
<dbReference type="Proteomes" id="UP001061298">
    <property type="component" value="Chromosome"/>
</dbReference>
<dbReference type="EMBL" id="CP106793">
    <property type="protein sequence ID" value="UXY23401.1"/>
    <property type="molecule type" value="Genomic_DNA"/>
</dbReference>